<evidence type="ECO:0000256" key="1">
    <source>
        <dbReference type="ARBA" id="ARBA00022614"/>
    </source>
</evidence>
<dbReference type="InterPro" id="IPR025875">
    <property type="entry name" value="Leu-rich_rpt_4"/>
</dbReference>
<accession>A0ABS3CM24</accession>
<name>A0ABS3CM24_9BACT</name>
<dbReference type="PANTHER" id="PTHR46652:SF3">
    <property type="entry name" value="LEUCINE-RICH REPEAT-CONTAINING PROTEIN 9"/>
    <property type="match status" value="1"/>
</dbReference>
<reference evidence="4 5" key="1">
    <citation type="submission" date="2021-03" db="EMBL/GenBank/DDBJ databases">
        <title>novel species isolated from a fishpond in China.</title>
        <authorList>
            <person name="Lu H."/>
            <person name="Cai Z."/>
        </authorList>
    </citation>
    <scope>NUCLEOTIDE SEQUENCE [LARGE SCALE GENOMIC DNA]</scope>
    <source>
        <strain evidence="4 5">YJ13C</strain>
    </source>
</reference>
<gene>
    <name evidence="4" type="ORF">J0A69_19015</name>
</gene>
<keyword evidence="1" id="KW-0433">Leucine-rich repeat</keyword>
<dbReference type="Pfam" id="PF12799">
    <property type="entry name" value="LRR_4"/>
    <property type="match status" value="2"/>
</dbReference>
<comment type="caution">
    <text evidence="4">The sequence shown here is derived from an EMBL/GenBank/DDBJ whole genome shotgun (WGS) entry which is preliminary data.</text>
</comment>
<dbReference type="SUPFAM" id="SSF52058">
    <property type="entry name" value="L domain-like"/>
    <property type="match status" value="2"/>
</dbReference>
<dbReference type="PROSITE" id="PS51450">
    <property type="entry name" value="LRR"/>
    <property type="match status" value="4"/>
</dbReference>
<dbReference type="SMART" id="SM00365">
    <property type="entry name" value="LRR_SD22"/>
    <property type="match status" value="4"/>
</dbReference>
<evidence type="ECO:0000313" key="5">
    <source>
        <dbReference type="Proteomes" id="UP000664480"/>
    </source>
</evidence>
<feature type="chain" id="PRO_5045520414" evidence="3">
    <location>
        <begin position="23"/>
        <end position="816"/>
    </location>
</feature>
<dbReference type="RefSeq" id="WP_206588209.1">
    <property type="nucleotide sequence ID" value="NZ_JAFKCU010000006.1"/>
</dbReference>
<dbReference type="EMBL" id="JAFKCU010000006">
    <property type="protein sequence ID" value="MBN7817541.1"/>
    <property type="molecule type" value="Genomic_DNA"/>
</dbReference>
<dbReference type="Proteomes" id="UP000664480">
    <property type="component" value="Unassembled WGS sequence"/>
</dbReference>
<dbReference type="InterPro" id="IPR032675">
    <property type="entry name" value="LRR_dom_sf"/>
</dbReference>
<organism evidence="4 5">
    <name type="scientific">Algoriphagus pacificus</name>
    <dbReference type="NCBI Taxonomy" id="2811234"/>
    <lineage>
        <taxon>Bacteria</taxon>
        <taxon>Pseudomonadati</taxon>
        <taxon>Bacteroidota</taxon>
        <taxon>Cytophagia</taxon>
        <taxon>Cytophagales</taxon>
        <taxon>Cyclobacteriaceae</taxon>
        <taxon>Algoriphagus</taxon>
    </lineage>
</organism>
<dbReference type="InterPro" id="IPR001611">
    <property type="entry name" value="Leu-rich_rpt"/>
</dbReference>
<dbReference type="PANTHER" id="PTHR46652">
    <property type="entry name" value="LEUCINE-RICH REPEAT AND IQ DOMAIN-CONTAINING PROTEIN 1-RELATED"/>
    <property type="match status" value="1"/>
</dbReference>
<evidence type="ECO:0000313" key="4">
    <source>
        <dbReference type="EMBL" id="MBN7817541.1"/>
    </source>
</evidence>
<keyword evidence="5" id="KW-1185">Reference proteome</keyword>
<dbReference type="Gene3D" id="3.80.10.10">
    <property type="entry name" value="Ribonuclease Inhibitor"/>
    <property type="match status" value="3"/>
</dbReference>
<feature type="signal peptide" evidence="3">
    <location>
        <begin position="1"/>
        <end position="22"/>
    </location>
</feature>
<dbReference type="InterPro" id="IPR050836">
    <property type="entry name" value="SDS22/Internalin_LRR"/>
</dbReference>
<evidence type="ECO:0000256" key="2">
    <source>
        <dbReference type="ARBA" id="ARBA00022737"/>
    </source>
</evidence>
<sequence>MIKSKASIFLLFLFSLTFAAKAQSIKGYTQEEIKDFSGKVEDQVRFLEYLLNTVGNQETPARDKDVVIRESYLKIFRDAQVQVEDDLLMDRKVVTNKDVTAYLKDIEFFFNNVNFKFKIREVKPSQKDNGDVFFLVSLDRTITATGKSGEKISNTKPRFVEVNLDDKSQELKIASMYTTKLSRDEELKEWWEILDPNWKAFFQDKFQLSPYDSVDVDMLYKFVGLDSLDISGTDSLLDLKPMEAMRELRYVNLSNTKITALGPISNVTFLEYLDVSNTPASDIQFIKYSDRLKHLDISNTNIQNIDELANLKSLTSLKANKTPIMSFAVLNEFDSLKKLSLVESGFNNTENIKDLKRLVELDLSRNYLINFTSLQQLENLTYLNLSETNIQDLTPLNSLDSLEVVDLTSTQISDISVLNAKPKLIKVLADQSKLTNIAADNFIRNNPKVLLIHHVKDLESWWAGLSEAWKNTLKEANPKIRTDNPNVEILSETIGMESLDLSGKGIVTLNPVTRFAKLVKVDFSENEVTDLLPLSEVKTLVVITGKNTGIKDISPLKNNELLESLDLEGSPVESIMDVLALPELNYLNVNNSAIFPEEVPEILIQKPGLNIIYRTDALLTWWEGLDDTWKNLLRKQNGTPENPDADQLHAMTGKSSLTFERVSLGNIEALTMFSNLRSLTIFDAPLTNIAPLAEMKLLQTLKVSQVPVVDFSPISGLVKLEELDISNTGIEDLEPLANLINLKKLNISGTNLKVLRGLEGLINLEELDVASTNLRSLRPIEGLTGLKKLSCFNTRLNSRSVDNFKSAVPGCEVRYY</sequence>
<protein>
    <submittedName>
        <fullName evidence="4">Leucine-rich repeat domain-containing protein</fullName>
    </submittedName>
</protein>
<proteinExistence type="predicted"/>
<keyword evidence="3" id="KW-0732">Signal</keyword>
<evidence type="ECO:0000256" key="3">
    <source>
        <dbReference type="SAM" id="SignalP"/>
    </source>
</evidence>
<keyword evidence="2" id="KW-0677">Repeat</keyword>